<dbReference type="EnsemblPlants" id="OB08G10950.1">
    <property type="protein sequence ID" value="OB08G10950.1"/>
    <property type="gene ID" value="OB08G10950"/>
</dbReference>
<dbReference type="PANTHER" id="PTHR36617">
    <property type="entry name" value="PROTEIN, PUTATIVE-RELATED"/>
    <property type="match status" value="1"/>
</dbReference>
<name>J3MPR6_ORYBR</name>
<dbReference type="Pfam" id="PF13966">
    <property type="entry name" value="zf-RVT"/>
    <property type="match status" value="1"/>
</dbReference>
<reference evidence="2" key="1">
    <citation type="journal article" date="2013" name="Nat. Commun.">
        <title>Whole-genome sequencing of Oryza brachyantha reveals mechanisms underlying Oryza genome evolution.</title>
        <authorList>
            <person name="Chen J."/>
            <person name="Huang Q."/>
            <person name="Gao D."/>
            <person name="Wang J."/>
            <person name="Lang Y."/>
            <person name="Liu T."/>
            <person name="Li B."/>
            <person name="Bai Z."/>
            <person name="Luis Goicoechea J."/>
            <person name="Liang C."/>
            <person name="Chen C."/>
            <person name="Zhang W."/>
            <person name="Sun S."/>
            <person name="Liao Y."/>
            <person name="Zhang X."/>
            <person name="Yang L."/>
            <person name="Song C."/>
            <person name="Wang M."/>
            <person name="Shi J."/>
            <person name="Liu G."/>
            <person name="Liu J."/>
            <person name="Zhou H."/>
            <person name="Zhou W."/>
            <person name="Yu Q."/>
            <person name="An N."/>
            <person name="Chen Y."/>
            <person name="Cai Q."/>
            <person name="Wang B."/>
            <person name="Liu B."/>
            <person name="Min J."/>
            <person name="Huang Y."/>
            <person name="Wu H."/>
            <person name="Li Z."/>
            <person name="Zhang Y."/>
            <person name="Yin Y."/>
            <person name="Song W."/>
            <person name="Jiang J."/>
            <person name="Jackson S.A."/>
            <person name="Wing R.A."/>
            <person name="Wang J."/>
            <person name="Chen M."/>
        </authorList>
    </citation>
    <scope>NUCLEOTIDE SEQUENCE [LARGE SCALE GENOMIC DNA]</scope>
    <source>
        <strain evidence="2">cv. IRGC 101232</strain>
    </source>
</reference>
<dbReference type="InterPro" id="IPR026960">
    <property type="entry name" value="RVT-Znf"/>
</dbReference>
<keyword evidence="3" id="KW-1185">Reference proteome</keyword>
<dbReference type="HOGENOM" id="CLU_000680_15_0_1"/>
<organism evidence="2">
    <name type="scientific">Oryza brachyantha</name>
    <name type="common">malo sina</name>
    <dbReference type="NCBI Taxonomy" id="4533"/>
    <lineage>
        <taxon>Eukaryota</taxon>
        <taxon>Viridiplantae</taxon>
        <taxon>Streptophyta</taxon>
        <taxon>Embryophyta</taxon>
        <taxon>Tracheophyta</taxon>
        <taxon>Spermatophyta</taxon>
        <taxon>Magnoliopsida</taxon>
        <taxon>Liliopsida</taxon>
        <taxon>Poales</taxon>
        <taxon>Poaceae</taxon>
        <taxon>BOP clade</taxon>
        <taxon>Oryzoideae</taxon>
        <taxon>Oryzeae</taxon>
        <taxon>Oryzinae</taxon>
        <taxon>Oryza</taxon>
    </lineage>
</organism>
<evidence type="ECO:0000313" key="2">
    <source>
        <dbReference type="EnsemblPlants" id="OB08G10950.1"/>
    </source>
</evidence>
<dbReference type="OMA" id="ENSYHIF"/>
<protein>
    <recommendedName>
        <fullName evidence="1">Reverse transcriptase zinc-binding domain-containing protein</fullName>
    </recommendedName>
</protein>
<evidence type="ECO:0000259" key="1">
    <source>
        <dbReference type="Pfam" id="PF13966"/>
    </source>
</evidence>
<reference evidence="2" key="2">
    <citation type="submission" date="2013-04" db="UniProtKB">
        <authorList>
            <consortium name="EnsemblPlants"/>
        </authorList>
    </citation>
    <scope>IDENTIFICATION</scope>
</reference>
<feature type="domain" description="Reverse transcriptase zinc-binding" evidence="1">
    <location>
        <begin position="237"/>
        <end position="320"/>
    </location>
</feature>
<dbReference type="PANTHER" id="PTHR36617:SF5">
    <property type="entry name" value="OS05G0421675 PROTEIN"/>
    <property type="match status" value="1"/>
</dbReference>
<dbReference type="eggNOG" id="KOG1075">
    <property type="taxonomic scope" value="Eukaryota"/>
</dbReference>
<proteinExistence type="predicted"/>
<dbReference type="AlphaFoldDB" id="J3MPR6"/>
<dbReference type="Proteomes" id="UP000006038">
    <property type="component" value="Chromosome 8"/>
</dbReference>
<accession>J3MPR6</accession>
<dbReference type="Gramene" id="OB08G10950.1">
    <property type="protein sequence ID" value="OB08G10950.1"/>
    <property type="gene ID" value="OB08G10950"/>
</dbReference>
<evidence type="ECO:0000313" key="3">
    <source>
        <dbReference type="Proteomes" id="UP000006038"/>
    </source>
</evidence>
<sequence>GSLYYSRRAILINSCLSSIPSYAMGLFLLPETIQHEIDSVRGRFYWEGMGERKRYHMVKWSNIAFPKDFGGLGFTDTGAMNIALLGKWIFKLESDTKSLCMTVLKNKYMRSTGFFQYNSSSSSMFWQGLQKIRIWVERGSKWKVGDGSHIFFWRDVWHGEVPLKNIFPYLFEICDQQDISVKEVRSCVNCLSFRRVFGQMDVECWRELCGVVSSLQNSMYVRDKDEIKWALGTKEIYTSKSMYSFLTFRGILDQEIQNIWFAPIPLKFKHFLWLAWRNRIQSAGQLRKMGWGGNEARQLCSLYENSYHIFFKCPMAVFVWCCCRDALGWERVPSSFSDFNNCELWRCRMKLPRITICLLAS</sequence>